<evidence type="ECO:0000313" key="2">
    <source>
        <dbReference type="Proteomes" id="UP001163603"/>
    </source>
</evidence>
<gene>
    <name evidence="1" type="ORF">Pint_35981</name>
</gene>
<comment type="caution">
    <text evidence="1">The sequence shown here is derived from an EMBL/GenBank/DDBJ whole genome shotgun (WGS) entry which is preliminary data.</text>
</comment>
<reference evidence="2" key="1">
    <citation type="journal article" date="2023" name="G3 (Bethesda)">
        <title>Genome assembly and association tests identify interacting loci associated with vigor, precocity, and sex in interspecific pistachio rootstocks.</title>
        <authorList>
            <person name="Palmer W."/>
            <person name="Jacygrad E."/>
            <person name="Sagayaradj S."/>
            <person name="Cavanaugh K."/>
            <person name="Han R."/>
            <person name="Bertier L."/>
            <person name="Beede B."/>
            <person name="Kafkas S."/>
            <person name="Golino D."/>
            <person name="Preece J."/>
            <person name="Michelmore R."/>
        </authorList>
    </citation>
    <scope>NUCLEOTIDE SEQUENCE [LARGE SCALE GENOMIC DNA]</scope>
</reference>
<dbReference type="EMBL" id="CM047744">
    <property type="protein sequence ID" value="KAJ0027459.1"/>
    <property type="molecule type" value="Genomic_DNA"/>
</dbReference>
<evidence type="ECO:0000313" key="1">
    <source>
        <dbReference type="EMBL" id="KAJ0027459.1"/>
    </source>
</evidence>
<accession>A0ACC0Y1D8</accession>
<keyword evidence="2" id="KW-1185">Reference proteome</keyword>
<protein>
    <submittedName>
        <fullName evidence="1">Uncharacterized protein</fullName>
    </submittedName>
</protein>
<dbReference type="Proteomes" id="UP001163603">
    <property type="component" value="Chromosome 9"/>
</dbReference>
<organism evidence="1 2">
    <name type="scientific">Pistacia integerrima</name>
    <dbReference type="NCBI Taxonomy" id="434235"/>
    <lineage>
        <taxon>Eukaryota</taxon>
        <taxon>Viridiplantae</taxon>
        <taxon>Streptophyta</taxon>
        <taxon>Embryophyta</taxon>
        <taxon>Tracheophyta</taxon>
        <taxon>Spermatophyta</taxon>
        <taxon>Magnoliopsida</taxon>
        <taxon>eudicotyledons</taxon>
        <taxon>Gunneridae</taxon>
        <taxon>Pentapetalae</taxon>
        <taxon>rosids</taxon>
        <taxon>malvids</taxon>
        <taxon>Sapindales</taxon>
        <taxon>Anacardiaceae</taxon>
        <taxon>Pistacia</taxon>
    </lineage>
</organism>
<sequence>MASRGEAGNLLKSTTINGVKVYSVVSQQRSVAAWLPPKKQRALRKNSDYQRRVELIQDLWFETATTKIKATPDGEFLIASGIYPPQVKVYELRQLALKFERHLDSEIIDFEVLADDYSKLAFLCADRSVCLHAKYGKHFTLRIPRMGRDMAYDCWSCDLLCAASSPDLYRINLEQPNSSNLTLQSVKLPHNSLSAACRITGRFLSSLTTQSPALNVVSQSELHGLVACGGEDGAVECFDMRLRSSIGRINAVAPAGDTDQEVTALEFDTNGGFQMGVGSSTGKVLIYDLRSSYPIRIKDHMYGSPILDIKWHHSLNTERPQLITTDNHVVRIWDPETGEGRTPIEPSGGKINDICVFKDSGLVLLALDSSQIPAYFIPDLGPSPKWCAPMENMTEELEEGGQTTIYDNYKFLTREDLEKLNLTSLIGTNLLRAYMHGFFIDYRLYKKAKAIANPFAYETYKEEQKQRKLQEQRASRITLKRKLPKVNRGLAAHILENEEAENESKDVDENETKKKSKKKKGLGSDVFKDDRFAAMFENKDYEIDEFSPEYLALHPLASQKQPSLVEEHFEPVMEDEDQSASDNDVSAASQSSDDELSKDKMNKKSRAPRLYEVKDERHAEAFWNRVSLAKEDALPMGERLKALHNDRQASGLPSDVKMGPGGSREISFTTRNSAKYKEDEEDKEAHHVKRRGIQSLRLKPDRSGSRGRGRGRGRGGRGGNRGNSRGGR</sequence>
<proteinExistence type="predicted"/>
<name>A0ACC0Y1D8_9ROSI</name>